<dbReference type="AlphaFoldDB" id="A0A7W9G963"/>
<feature type="domain" description="YCII-related" evidence="2">
    <location>
        <begin position="19"/>
        <end position="99"/>
    </location>
</feature>
<keyword evidence="4" id="KW-1185">Reference proteome</keyword>
<protein>
    <recommendedName>
        <fullName evidence="2">YCII-related domain-containing protein</fullName>
    </recommendedName>
</protein>
<comment type="caution">
    <text evidence="3">The sequence shown here is derived from an EMBL/GenBank/DDBJ whole genome shotgun (WGS) entry which is preliminary data.</text>
</comment>
<dbReference type="InterPro" id="IPR011008">
    <property type="entry name" value="Dimeric_a/b-barrel"/>
</dbReference>
<dbReference type="PANTHER" id="PTHR35174">
    <property type="entry name" value="BLL7171 PROTEIN-RELATED"/>
    <property type="match status" value="1"/>
</dbReference>
<evidence type="ECO:0000313" key="3">
    <source>
        <dbReference type="EMBL" id="MBB5779491.1"/>
    </source>
</evidence>
<evidence type="ECO:0000259" key="2">
    <source>
        <dbReference type="Pfam" id="PF03795"/>
    </source>
</evidence>
<dbReference type="Pfam" id="PF03795">
    <property type="entry name" value="YCII"/>
    <property type="match status" value="1"/>
</dbReference>
<dbReference type="EMBL" id="JACHMB010000001">
    <property type="protein sequence ID" value="MBB5779491.1"/>
    <property type="molecule type" value="Genomic_DNA"/>
</dbReference>
<comment type="similarity">
    <text evidence="1">Belongs to the YciI family.</text>
</comment>
<dbReference type="InterPro" id="IPR005545">
    <property type="entry name" value="YCII"/>
</dbReference>
<dbReference type="Proteomes" id="UP000579153">
    <property type="component" value="Unassembled WGS sequence"/>
</dbReference>
<organism evidence="3 4">
    <name type="scientific">Nonomuraea jabiensis</name>
    <dbReference type="NCBI Taxonomy" id="882448"/>
    <lineage>
        <taxon>Bacteria</taxon>
        <taxon>Bacillati</taxon>
        <taxon>Actinomycetota</taxon>
        <taxon>Actinomycetes</taxon>
        <taxon>Streptosporangiales</taxon>
        <taxon>Streptosporangiaceae</taxon>
        <taxon>Nonomuraea</taxon>
    </lineage>
</organism>
<dbReference type="SUPFAM" id="SSF54909">
    <property type="entry name" value="Dimeric alpha+beta barrel"/>
    <property type="match status" value="1"/>
</dbReference>
<dbReference type="RefSeq" id="WP_185072791.1">
    <property type="nucleotide sequence ID" value="NZ_JACHMB010000001.1"/>
</dbReference>
<evidence type="ECO:0000313" key="4">
    <source>
        <dbReference type="Proteomes" id="UP000579153"/>
    </source>
</evidence>
<sequence>MKQYVLSMQQPDGPPPAPEILDPIIRDLGAVEQEMRDAGVWVFSGALRPPSDARVVRMRDGEPLTTDGPYAEGKEHVGGFTIIQAPDMEAALEWARKLAEAVALLPIEVREFQAGV</sequence>
<dbReference type="Gene3D" id="3.30.70.1060">
    <property type="entry name" value="Dimeric alpha+beta barrel"/>
    <property type="match status" value="1"/>
</dbReference>
<gene>
    <name evidence="3" type="ORF">HD596_006247</name>
</gene>
<dbReference type="PANTHER" id="PTHR35174:SF3">
    <property type="entry name" value="BLL7171 PROTEIN"/>
    <property type="match status" value="1"/>
</dbReference>
<evidence type="ECO:0000256" key="1">
    <source>
        <dbReference type="ARBA" id="ARBA00007689"/>
    </source>
</evidence>
<reference evidence="3 4" key="1">
    <citation type="submission" date="2020-08" db="EMBL/GenBank/DDBJ databases">
        <title>Sequencing the genomes of 1000 actinobacteria strains.</title>
        <authorList>
            <person name="Klenk H.-P."/>
        </authorList>
    </citation>
    <scope>NUCLEOTIDE SEQUENCE [LARGE SCALE GENOMIC DNA]</scope>
    <source>
        <strain evidence="3 4">DSM 45507</strain>
    </source>
</reference>
<name>A0A7W9G963_9ACTN</name>
<accession>A0A7W9G963</accession>
<proteinExistence type="inferred from homology"/>